<feature type="domain" description="CYTH" evidence="1">
    <location>
        <begin position="1"/>
        <end position="182"/>
    </location>
</feature>
<accession>A0A173VJL7</accession>
<evidence type="ECO:0000259" key="1">
    <source>
        <dbReference type="PROSITE" id="PS51707"/>
    </source>
</evidence>
<sequence>MIEVEVKIPIENIEKIKQKLLETGFIYQKTVVETDTYFTSDHYDMRKKDKALRIRKTENLDTGEVKAQLNCKGPKLDQVSMTRKETEIDIYEPEKMEDILKELEFYPASCRVKKTRCYYIKDHMTAAADKVENLGNFLELEIIVAKEEERAGGLDMIYELMRMLGCEKTETVRDSYLSMLEKRGV</sequence>
<dbReference type="InterPro" id="IPR023577">
    <property type="entry name" value="CYTH_domain"/>
</dbReference>
<dbReference type="PANTHER" id="PTHR21028:SF2">
    <property type="entry name" value="CYTH DOMAIN-CONTAINING PROTEIN"/>
    <property type="match status" value="1"/>
</dbReference>
<dbReference type="SMART" id="SM01118">
    <property type="entry name" value="CYTH"/>
    <property type="match status" value="1"/>
</dbReference>
<protein>
    <submittedName>
        <fullName evidence="4">Class IV adenylate cyclase</fullName>
    </submittedName>
    <submittedName>
        <fullName evidence="2">Putative adenylyl cyclase CyaB</fullName>
    </submittedName>
</protein>
<dbReference type="EMBL" id="CYXO01000032">
    <property type="protein sequence ID" value="CUN27609.1"/>
    <property type="molecule type" value="Genomic_DNA"/>
</dbReference>
<dbReference type="Proteomes" id="UP000095597">
    <property type="component" value="Unassembled WGS sequence"/>
</dbReference>
<dbReference type="AlphaFoldDB" id="A0A173VJL7"/>
<gene>
    <name evidence="4" type="primary">cyaB</name>
    <name evidence="3" type="ORF">ERS852408_02861</name>
    <name evidence="2" type="ORF">ERS852573_03109</name>
    <name evidence="5" type="ORF">G4332_14160</name>
    <name evidence="4" type="ORF">GT565_13960</name>
</gene>
<dbReference type="PROSITE" id="PS51707">
    <property type="entry name" value="CYTH"/>
    <property type="match status" value="1"/>
</dbReference>
<reference evidence="4 8" key="2">
    <citation type="journal article" date="2019" name="Nat. Med.">
        <title>A library of human gut bacterial isolates paired with longitudinal multiomics data enables mechanistic microbiome research.</title>
        <authorList>
            <person name="Poyet M."/>
            <person name="Groussin M."/>
            <person name="Gibbons S.M."/>
            <person name="Avila-Pacheco J."/>
            <person name="Jiang X."/>
            <person name="Kearney S.M."/>
            <person name="Perrotta A.R."/>
            <person name="Berdy B."/>
            <person name="Zhao S."/>
            <person name="Lieberman T.D."/>
            <person name="Swanson P.K."/>
            <person name="Smith M."/>
            <person name="Roesemann S."/>
            <person name="Alexander J.E."/>
            <person name="Rich S.A."/>
            <person name="Livny J."/>
            <person name="Vlamakis H."/>
            <person name="Clish C."/>
            <person name="Bullock K."/>
            <person name="Deik A."/>
            <person name="Scott J."/>
            <person name="Pierce K.A."/>
            <person name="Xavier R.J."/>
            <person name="Alm E.J."/>
        </authorList>
    </citation>
    <scope>NUCLEOTIDE SEQUENCE [LARGE SCALE GENOMIC DNA]</scope>
    <source>
        <strain evidence="4 8">BIOML-A7</strain>
    </source>
</reference>
<evidence type="ECO:0000313" key="2">
    <source>
        <dbReference type="EMBL" id="CUN27609.1"/>
    </source>
</evidence>
<dbReference type="NCBIfam" id="TIGR00318">
    <property type="entry name" value="cyaB"/>
    <property type="match status" value="1"/>
</dbReference>
<dbReference type="PANTHER" id="PTHR21028">
    <property type="entry name" value="SI:CH211-156B7.4"/>
    <property type="match status" value="1"/>
</dbReference>
<reference evidence="5" key="3">
    <citation type="journal article" date="2020" name="Cell Host Microbe">
        <title>Functional and Genomic Variation between Human-Derived Isolates of Lachnospiraceae Reveals Inter- and Intra-Species Diversity.</title>
        <authorList>
            <person name="Sorbara M.T."/>
            <person name="Littmann E.R."/>
            <person name="Fontana E."/>
            <person name="Moody T.U."/>
            <person name="Kohout C.E."/>
            <person name="Gjonbalaj M."/>
            <person name="Eaton V."/>
            <person name="Seok R."/>
            <person name="Leiner I.M."/>
            <person name="Pamer E.G."/>
        </authorList>
    </citation>
    <scope>NUCLEOTIDE SEQUENCE</scope>
    <source>
        <strain evidence="5">MSK.10.16</strain>
    </source>
</reference>
<organism evidence="2 7">
    <name type="scientific">Dorea longicatena</name>
    <dbReference type="NCBI Taxonomy" id="88431"/>
    <lineage>
        <taxon>Bacteria</taxon>
        <taxon>Bacillati</taxon>
        <taxon>Bacillota</taxon>
        <taxon>Clostridia</taxon>
        <taxon>Lachnospirales</taxon>
        <taxon>Lachnospiraceae</taxon>
        <taxon>Dorea</taxon>
    </lineage>
</organism>
<dbReference type="InterPro" id="IPR033469">
    <property type="entry name" value="CYTH-like_dom_sf"/>
</dbReference>
<dbReference type="EMBL" id="JAAIOD010000028">
    <property type="protein sequence ID" value="NSE59218.1"/>
    <property type="molecule type" value="Genomic_DNA"/>
</dbReference>
<dbReference type="Pfam" id="PF01928">
    <property type="entry name" value="CYTH"/>
    <property type="match status" value="1"/>
</dbReference>
<dbReference type="GeneID" id="93135974"/>
<reference evidence="6 7" key="1">
    <citation type="submission" date="2015-09" db="EMBL/GenBank/DDBJ databases">
        <authorList>
            <consortium name="Pathogen Informatics"/>
        </authorList>
    </citation>
    <scope>NUCLEOTIDE SEQUENCE [LARGE SCALE GENOMIC DNA]</scope>
    <source>
        <strain evidence="3 6">2789STDY5608851</strain>
        <strain evidence="2 7">2789STDY5834961</strain>
    </source>
</reference>
<dbReference type="InterPro" id="IPR008173">
    <property type="entry name" value="Adenylyl_cyclase_CyaB"/>
</dbReference>
<evidence type="ECO:0000313" key="4">
    <source>
        <dbReference type="EMBL" id="MZK19166.1"/>
    </source>
</evidence>
<dbReference type="OrthoDB" id="1976765at2"/>
<dbReference type="Proteomes" id="UP000095380">
    <property type="component" value="Unassembled WGS sequence"/>
</dbReference>
<proteinExistence type="predicted"/>
<dbReference type="Proteomes" id="UP000446719">
    <property type="component" value="Unassembled WGS sequence"/>
</dbReference>
<dbReference type="EMBL" id="CYYM01000032">
    <property type="protein sequence ID" value="CUO74727.1"/>
    <property type="molecule type" value="Genomic_DNA"/>
</dbReference>
<dbReference type="EMBL" id="WWSB01000025">
    <property type="protein sequence ID" value="MZK19166.1"/>
    <property type="molecule type" value="Genomic_DNA"/>
</dbReference>
<dbReference type="SUPFAM" id="SSF55154">
    <property type="entry name" value="CYTH-like phosphatases"/>
    <property type="match status" value="1"/>
</dbReference>
<evidence type="ECO:0000313" key="3">
    <source>
        <dbReference type="EMBL" id="CUO74727.1"/>
    </source>
</evidence>
<evidence type="ECO:0000313" key="7">
    <source>
        <dbReference type="Proteomes" id="UP000095597"/>
    </source>
</evidence>
<evidence type="ECO:0000313" key="6">
    <source>
        <dbReference type="Proteomes" id="UP000095380"/>
    </source>
</evidence>
<dbReference type="Proteomes" id="UP000724058">
    <property type="component" value="Unassembled WGS sequence"/>
</dbReference>
<evidence type="ECO:0000313" key="8">
    <source>
        <dbReference type="Proteomes" id="UP000446719"/>
    </source>
</evidence>
<evidence type="ECO:0000313" key="5">
    <source>
        <dbReference type="EMBL" id="NSE59218.1"/>
    </source>
</evidence>
<dbReference type="RefSeq" id="WP_006428660.1">
    <property type="nucleotide sequence ID" value="NZ_CAXSPU010000032.1"/>
</dbReference>
<dbReference type="Gene3D" id="2.40.320.10">
    <property type="entry name" value="Hypothetical Protein Pfu-838710-001"/>
    <property type="match status" value="1"/>
</dbReference>
<reference evidence="5" key="4">
    <citation type="submission" date="2020-02" db="EMBL/GenBank/DDBJ databases">
        <authorList>
            <person name="Littmann E."/>
            <person name="Sorbara M."/>
        </authorList>
    </citation>
    <scope>NUCLEOTIDE SEQUENCE</scope>
    <source>
        <strain evidence="5">MSK.10.16</strain>
    </source>
</reference>
<name>A0A173VJL7_9FIRM</name>
<dbReference type="CDD" id="cd07890">
    <property type="entry name" value="CYTH-like_AC_IV-like"/>
    <property type="match status" value="1"/>
</dbReference>